<dbReference type="InterPro" id="IPR042197">
    <property type="entry name" value="Apaf_helical"/>
</dbReference>
<dbReference type="InterPro" id="IPR058192">
    <property type="entry name" value="WHD_ROQ1-like"/>
</dbReference>
<dbReference type="PANTHER" id="PTHR11017:SF271">
    <property type="entry name" value="DISEASE RESISTANCE PROTEIN (TIR-NBS-LRR CLASS) FAMILY"/>
    <property type="match status" value="1"/>
</dbReference>
<dbReference type="Pfam" id="PF01582">
    <property type="entry name" value="TIR"/>
    <property type="match status" value="2"/>
</dbReference>
<dbReference type="Pfam" id="PF00931">
    <property type="entry name" value="NB-ARC"/>
    <property type="match status" value="2"/>
</dbReference>
<protein>
    <recommendedName>
        <fullName evidence="5">TIR domain-containing protein</fullName>
    </recommendedName>
</protein>
<dbReference type="SMR" id="A0A445AJW2"/>
<dbReference type="InterPro" id="IPR044974">
    <property type="entry name" value="Disease_R_plants"/>
</dbReference>
<dbReference type="Gene3D" id="1.10.8.430">
    <property type="entry name" value="Helical domain of apoptotic protease-activating factors"/>
    <property type="match status" value="2"/>
</dbReference>
<evidence type="ECO:0000313" key="7">
    <source>
        <dbReference type="Proteomes" id="UP000289738"/>
    </source>
</evidence>
<evidence type="ECO:0000313" key="6">
    <source>
        <dbReference type="EMBL" id="RYR26739.1"/>
    </source>
</evidence>
<sequence length="1603" mass="182069">MSSQNQDPEFTFNPHTTIMYDVYISFEPHYPSHPFISLLSGALKRAGVHLFLDNYMKPKSKDLILSSVIKGSRVSIVVFTTDFACTTWSLKELEKIMEYRSSRGQQVVPVFYEVDPEEVFNQTGHFGEALLATLARTSTNQAKVLSYRTALKEAAAISPRFLTNFRDRSNTIDSIVGHVTSLLDSTALFVAEHPVGVNSHVQDLIQLLDNKKSDGVFIMAIWGMGGIGKTTVAKALYNQISHNFDVRKFVPDIDERMEDFPRRWPLGIIEEELLLFLKEQVATKACNFDSTSVIWWEGIRCVKVLLVLDNVRSEKELEVLPVTCECFGPGSIIIITTRTKHDQFNETGINHVYRLKEMDYNECVELFSQSAFKKATPERTYADLINRALEYSDGLPLALVAVGSVLFERSRVEWDSVLERLKRFPLQDVWQVLRKSIDSLGYDMKQMFLVLAYLSHFFIGMDRNDVTQILQKAGCDVVVALKAIKGLEDHSLVSFEKDKFRMHRLIQDIGREMYLKESSIKPQQRPYDVFLSFRGKDTRSNFMSHLHASLENASIYVFKDDDEEARGENISLSLLKAIGESRISIIILSPNYADSKWCLQELEDIMRCYNNQTQKVLPVFHHVDPSEVRNQAGKFGEAFEEFIKKNPQNKVKEQDWRKALRDVGSTAGFVVQNWRNESEDIKKIVEHVTHMLDLNELFIANHPVGVESRVKELIELLKSHQSEDPLLLGIWGMGGIGKTTIAKAVYNKICRQFDGRCFLLNIREVWDQDNGGLHLQQQLLSSVYKTTKIKIQNIESGKSILEKRLGQKRILVVLDDVDKLEQLNALAASYKWFCPRSIIIITTRDERFLSWLEIDKRYKMEGLNEEESIELFSWHAFKEPRPRKKFATLCGEVISYCGNLPLALEVIGSHLFERGIKEWKSVLNKLKSIPNKEVQKKLKISFDGLSDDKDREIFLDIAFFFIGMDKNDVTDILNGCGHSAGIGISILLERCLVTVDTKNKLRMHGLLRDMGREIIRESSPTKPEERSRLWHSEEVLDVLSKDLGTKATEGIALKLSRMNPICLKTKAFKYMRRLRLLQLAGVQLKGNFKHLSTDLRWLCWHGCPSRYTEAKFDQRNLVAIDLKYSYLQHVWKKGQMMKKLKILNLSHSEHLTHTPDFSYLPNLKKLILKDCPRLCSISHTIGHLKRILLINLKDCTSLRVLPKSIYKLKSLKTLILSGCTKIDKLEEDLEQMKSLTTLMADNTAITKVPYALPRLNNIVYISLCGFEGLCRNVFPSIIWSWTSPTNNLSPQMHTNLDLSNLVSIMVSNSSSSHAGLSSIIKELPKVQNLQLECGSQLNMSGNVNLVSSSVTNFKELEAPSRTSHVSNMNTSALGGCCSEGYISRSENSLNIILIRMGMNCLITKALIQRISQKLTSNLAGDFLLPGNNNPDWLTFSSEGSSVSFEVPKVNGRSLKAVILCIVYSSSSNIIASEGITLKNMMIINYTKATTHVYEGDTLSSLKGEDWQSVLSNLEASDKVQVVAVVLGYGFKVKETTVYLIYDDPIDQTMKQQDEGIVSGIDMVADENVTVHGGDEKEEFKLLRKRKFQEYDDTSSEDDRVGDV</sequence>
<keyword evidence="1" id="KW-0433">Leucine-rich repeat</keyword>
<dbReference type="Gene3D" id="3.40.50.10140">
    <property type="entry name" value="Toll/interleukin-1 receptor homology (TIR) domain"/>
    <property type="match status" value="2"/>
</dbReference>
<keyword evidence="2" id="KW-0677">Repeat</keyword>
<dbReference type="Gramene" id="arahy.Tifrunner.gnm2.ann2.Ah12g326600.1">
    <property type="protein sequence ID" value="arahy.Tifrunner.gnm2.ann2.Ah12g326600.1-CDS"/>
    <property type="gene ID" value="arahy.Tifrunner.gnm2.ann2.Ah12g326600"/>
</dbReference>
<comment type="caution">
    <text evidence="6">The sequence shown here is derived from an EMBL/GenBank/DDBJ whole genome shotgun (WGS) entry which is preliminary data.</text>
</comment>
<dbReference type="PRINTS" id="PR00364">
    <property type="entry name" value="DISEASERSIST"/>
</dbReference>
<evidence type="ECO:0000256" key="2">
    <source>
        <dbReference type="ARBA" id="ARBA00022737"/>
    </source>
</evidence>
<dbReference type="SUPFAM" id="SSF46785">
    <property type="entry name" value="Winged helix' DNA-binding domain"/>
    <property type="match status" value="1"/>
</dbReference>
<keyword evidence="4" id="KW-0520">NAD</keyword>
<feature type="domain" description="TIR" evidence="5">
    <location>
        <begin position="18"/>
        <end position="155"/>
    </location>
</feature>
<organism evidence="6 7">
    <name type="scientific">Arachis hypogaea</name>
    <name type="common">Peanut</name>
    <dbReference type="NCBI Taxonomy" id="3818"/>
    <lineage>
        <taxon>Eukaryota</taxon>
        <taxon>Viridiplantae</taxon>
        <taxon>Streptophyta</taxon>
        <taxon>Embryophyta</taxon>
        <taxon>Tracheophyta</taxon>
        <taxon>Spermatophyta</taxon>
        <taxon>Magnoliopsida</taxon>
        <taxon>eudicotyledons</taxon>
        <taxon>Gunneridae</taxon>
        <taxon>Pentapetalae</taxon>
        <taxon>rosids</taxon>
        <taxon>fabids</taxon>
        <taxon>Fabales</taxon>
        <taxon>Fabaceae</taxon>
        <taxon>Papilionoideae</taxon>
        <taxon>50 kb inversion clade</taxon>
        <taxon>dalbergioids sensu lato</taxon>
        <taxon>Dalbergieae</taxon>
        <taxon>Pterocarpus clade</taxon>
        <taxon>Arachis</taxon>
    </lineage>
</organism>
<keyword evidence="7" id="KW-1185">Reference proteome</keyword>
<dbReference type="SUPFAM" id="SSF52540">
    <property type="entry name" value="P-loop containing nucleoside triphosphate hydrolases"/>
    <property type="match status" value="2"/>
</dbReference>
<dbReference type="PANTHER" id="PTHR11017">
    <property type="entry name" value="LEUCINE-RICH REPEAT-CONTAINING PROTEIN"/>
    <property type="match status" value="1"/>
</dbReference>
<dbReference type="InterPro" id="IPR027417">
    <property type="entry name" value="P-loop_NTPase"/>
</dbReference>
<proteinExistence type="predicted"/>
<dbReference type="SMART" id="SM00255">
    <property type="entry name" value="TIR"/>
    <property type="match status" value="2"/>
</dbReference>
<keyword evidence="3" id="KW-0611">Plant defense</keyword>
<dbReference type="FunFam" id="3.40.50.10140:FF:000007">
    <property type="entry name" value="Disease resistance protein (TIR-NBS-LRR class)"/>
    <property type="match status" value="1"/>
</dbReference>
<dbReference type="Proteomes" id="UP000289738">
    <property type="component" value="Chromosome B02"/>
</dbReference>
<dbReference type="InterPro" id="IPR032675">
    <property type="entry name" value="LRR_dom_sf"/>
</dbReference>
<dbReference type="InterPro" id="IPR035897">
    <property type="entry name" value="Toll_tir_struct_dom_sf"/>
</dbReference>
<evidence type="ECO:0000256" key="3">
    <source>
        <dbReference type="ARBA" id="ARBA00022821"/>
    </source>
</evidence>
<dbReference type="InterPro" id="IPR000157">
    <property type="entry name" value="TIR_dom"/>
</dbReference>
<dbReference type="STRING" id="3818.A0A445AJW2"/>
<dbReference type="GO" id="GO:0007165">
    <property type="term" value="P:signal transduction"/>
    <property type="evidence" value="ECO:0007669"/>
    <property type="project" value="InterPro"/>
</dbReference>
<dbReference type="InterPro" id="IPR002182">
    <property type="entry name" value="NB-ARC"/>
</dbReference>
<dbReference type="Gene3D" id="3.40.50.300">
    <property type="entry name" value="P-loop containing nucleotide triphosphate hydrolases"/>
    <property type="match status" value="2"/>
</dbReference>
<accession>A0A445AJW2</accession>
<gene>
    <name evidence="6" type="ORF">Ahy_B02g061043</name>
</gene>
<feature type="domain" description="TIR" evidence="5">
    <location>
        <begin position="525"/>
        <end position="692"/>
    </location>
</feature>
<dbReference type="EMBL" id="SDMP01000012">
    <property type="protein sequence ID" value="RYR26739.1"/>
    <property type="molecule type" value="Genomic_DNA"/>
</dbReference>
<dbReference type="SUPFAM" id="SSF52200">
    <property type="entry name" value="Toll/Interleukin receptor TIR domain"/>
    <property type="match status" value="2"/>
</dbReference>
<dbReference type="InterPro" id="IPR036390">
    <property type="entry name" value="WH_DNA-bd_sf"/>
</dbReference>
<dbReference type="GO" id="GO:0043531">
    <property type="term" value="F:ADP binding"/>
    <property type="evidence" value="ECO:0007669"/>
    <property type="project" value="InterPro"/>
</dbReference>
<reference evidence="6 7" key="1">
    <citation type="submission" date="2019-01" db="EMBL/GenBank/DDBJ databases">
        <title>Sequencing of cultivated peanut Arachis hypogaea provides insights into genome evolution and oil improvement.</title>
        <authorList>
            <person name="Chen X."/>
        </authorList>
    </citation>
    <scope>NUCLEOTIDE SEQUENCE [LARGE SCALE GENOMIC DNA]</scope>
    <source>
        <strain evidence="7">cv. Fuhuasheng</strain>
        <tissue evidence="6">Leaves</tissue>
    </source>
</reference>
<dbReference type="Pfam" id="PF23282">
    <property type="entry name" value="WHD_ROQ1"/>
    <property type="match status" value="2"/>
</dbReference>
<dbReference type="Gene3D" id="3.80.10.10">
    <property type="entry name" value="Ribonuclease Inhibitor"/>
    <property type="match status" value="1"/>
</dbReference>
<dbReference type="PROSITE" id="PS50104">
    <property type="entry name" value="TIR"/>
    <property type="match status" value="2"/>
</dbReference>
<evidence type="ECO:0000256" key="1">
    <source>
        <dbReference type="ARBA" id="ARBA00022614"/>
    </source>
</evidence>
<dbReference type="SUPFAM" id="SSF52058">
    <property type="entry name" value="L domain-like"/>
    <property type="match status" value="1"/>
</dbReference>
<name>A0A445AJW2_ARAHY</name>
<dbReference type="GO" id="GO:0006952">
    <property type="term" value="P:defense response"/>
    <property type="evidence" value="ECO:0007669"/>
    <property type="project" value="UniProtKB-KW"/>
</dbReference>
<evidence type="ECO:0000256" key="4">
    <source>
        <dbReference type="ARBA" id="ARBA00023027"/>
    </source>
</evidence>
<evidence type="ECO:0000259" key="5">
    <source>
        <dbReference type="PROSITE" id="PS50104"/>
    </source>
</evidence>